<dbReference type="PANTHER" id="PTHR42894">
    <property type="entry name" value="N-(5'-PHOSPHORIBOSYL)ANTHRANILATE ISOMERASE"/>
    <property type="match status" value="1"/>
</dbReference>
<evidence type="ECO:0000259" key="10">
    <source>
        <dbReference type="Pfam" id="PF00697"/>
    </source>
</evidence>
<comment type="similarity">
    <text evidence="2">Belongs to the TrpF family.</text>
</comment>
<dbReference type="Pfam" id="PF00697">
    <property type="entry name" value="PRAI"/>
    <property type="match status" value="1"/>
</dbReference>
<feature type="compositionally biased region" description="Polar residues" evidence="9">
    <location>
        <begin position="334"/>
        <end position="352"/>
    </location>
</feature>
<dbReference type="PANTHER" id="PTHR42894:SF1">
    <property type="entry name" value="N-(5'-PHOSPHORIBOSYL)ANTHRANILATE ISOMERASE"/>
    <property type="match status" value="1"/>
</dbReference>
<dbReference type="InterPro" id="IPR013785">
    <property type="entry name" value="Aldolase_TIM"/>
</dbReference>
<dbReference type="GO" id="GO:0000162">
    <property type="term" value="P:L-tryptophan biosynthetic process"/>
    <property type="evidence" value="ECO:0007669"/>
    <property type="project" value="UniProtKB-UniPathway"/>
</dbReference>
<dbReference type="RefSeq" id="XP_018736902.1">
    <property type="nucleotide sequence ID" value="XM_018878939.1"/>
</dbReference>
<keyword evidence="5" id="KW-0028">Amino-acid biosynthesis</keyword>
<evidence type="ECO:0000256" key="8">
    <source>
        <dbReference type="ARBA" id="ARBA00023235"/>
    </source>
</evidence>
<feature type="region of interest" description="Disordered" evidence="9">
    <location>
        <begin position="311"/>
        <end position="389"/>
    </location>
</feature>
<sequence length="564" mass="60766">MADIAIFNDKARCPVDEQRRIFSQSRNCTPSSPFIVGHLNHSHTEPDDFIQFSQIGASVLVNCSGITLHNLAARNAINRLAVRPLLLWASESDKTQEYIVGEEVEAAVTGSDGILYHSSDLFRNDNPETIDFAVSKFQQCKAQALSSIVTIENHNHLTAFLSLPIKPTAVFTFDDKELAASVSSALQGSVAHVHLQTITDQNPYNPSNNNFSAIFIEDVQNIPKMDAHLVQVPTHSSSKSAKSTISTSITPSSSDNSPLVKVCGIKTVEAAIKALESGADMIGMILVPGRSRTVDFQDAKKISDAVHNYGRAPAILPSPSPVSQTSQPSRRLSVISSTTSLFQKATHLSNKDTSSLPNSLNSSSSTSISQHPGSPISRRGSTQTLLPPWPSLTNIPSGASVFEVNSRIVRAKTKRRPAIVGVFQNQPLETILSLQHELDLDYVQLHGDEPLEWCRIIPVPVIKRFTPNTDGFANSSLVGYHYISLLDGEIGGEGKLVDWSSAKSQVALGARFILAGGLNESNVASALQTEGVFGVDVSGGVETAGTKDLNKIERFVKTAKAVNL</sequence>
<evidence type="ECO:0000256" key="1">
    <source>
        <dbReference type="ARBA" id="ARBA00004664"/>
    </source>
</evidence>
<dbReference type="GeneID" id="30033879"/>
<protein>
    <recommendedName>
        <fullName evidence="4">N-(5'-phosphoribosyl)anthranilate isomerase</fullName>
        <ecNumber evidence="3">5.3.1.24</ecNumber>
    </recommendedName>
</protein>
<keyword evidence="7" id="KW-0057">Aromatic amino acid biosynthesis</keyword>
<keyword evidence="8 11" id="KW-0413">Isomerase</keyword>
<comment type="pathway">
    <text evidence="1">Amino-acid biosynthesis; L-tryptophan biosynthesis; L-tryptophan from chorismate: step 3/5.</text>
</comment>
<dbReference type="CDD" id="cd00405">
    <property type="entry name" value="PRAI"/>
    <property type="match status" value="1"/>
</dbReference>
<dbReference type="InterPro" id="IPR044643">
    <property type="entry name" value="TrpF_fam"/>
</dbReference>
<dbReference type="InterPro" id="IPR011060">
    <property type="entry name" value="RibuloseP-bd_barrel"/>
</dbReference>
<feature type="compositionally biased region" description="Low complexity" evidence="9">
    <location>
        <begin position="353"/>
        <end position="369"/>
    </location>
</feature>
<evidence type="ECO:0000313" key="11">
    <source>
        <dbReference type="EMBL" id="ANB14425.1"/>
    </source>
</evidence>
<evidence type="ECO:0000256" key="6">
    <source>
        <dbReference type="ARBA" id="ARBA00022822"/>
    </source>
</evidence>
<evidence type="ECO:0000256" key="7">
    <source>
        <dbReference type="ARBA" id="ARBA00023141"/>
    </source>
</evidence>
<dbReference type="EC" id="5.3.1.24" evidence="3"/>
<evidence type="ECO:0000313" key="12">
    <source>
        <dbReference type="Proteomes" id="UP000189580"/>
    </source>
</evidence>
<dbReference type="EMBL" id="CP014503">
    <property type="protein sequence ID" value="ANB14425.1"/>
    <property type="molecule type" value="Genomic_DNA"/>
</dbReference>
<gene>
    <name evidence="11" type="primary">TRP1</name>
    <name evidence="11" type="ORF">AWJ20_2013</name>
</gene>
<dbReference type="InterPro" id="IPR001240">
    <property type="entry name" value="PRAI_dom"/>
</dbReference>
<dbReference type="UniPathway" id="UPA00035">
    <property type="reaction ID" value="UER00042"/>
</dbReference>
<reference evidence="11 12" key="1">
    <citation type="submission" date="2016-02" db="EMBL/GenBank/DDBJ databases">
        <title>Complete genome sequence and transcriptome regulation of the pentose utilising yeast Sugiyamaella lignohabitans.</title>
        <authorList>
            <person name="Bellasio M."/>
            <person name="Peymann A."/>
            <person name="Valli M."/>
            <person name="Sipitzky M."/>
            <person name="Graf A."/>
            <person name="Sauer M."/>
            <person name="Marx H."/>
            <person name="Mattanovich D."/>
        </authorList>
    </citation>
    <scope>NUCLEOTIDE SEQUENCE [LARGE SCALE GENOMIC DNA]</scope>
    <source>
        <strain evidence="11 12">CBS 10342</strain>
    </source>
</reference>
<feature type="compositionally biased region" description="Polar residues" evidence="9">
    <location>
        <begin position="379"/>
        <end position="389"/>
    </location>
</feature>
<dbReference type="Gene3D" id="3.20.20.70">
    <property type="entry name" value="Aldolase class I"/>
    <property type="match status" value="1"/>
</dbReference>
<name>A0A167ET59_9ASCO</name>
<evidence type="ECO:0000256" key="4">
    <source>
        <dbReference type="ARBA" id="ARBA00022272"/>
    </source>
</evidence>
<dbReference type="Proteomes" id="UP000189580">
    <property type="component" value="Chromosome b"/>
</dbReference>
<dbReference type="GO" id="GO:0004640">
    <property type="term" value="F:phosphoribosylanthranilate isomerase activity"/>
    <property type="evidence" value="ECO:0007669"/>
    <property type="project" value="UniProtKB-EC"/>
</dbReference>
<feature type="domain" description="N-(5'phosphoribosyl) anthranilate isomerase (PRAI)" evidence="10">
    <location>
        <begin position="399"/>
        <end position="557"/>
    </location>
</feature>
<evidence type="ECO:0000256" key="9">
    <source>
        <dbReference type="SAM" id="MobiDB-lite"/>
    </source>
</evidence>
<organism evidence="11 12">
    <name type="scientific">Sugiyamaella lignohabitans</name>
    <dbReference type="NCBI Taxonomy" id="796027"/>
    <lineage>
        <taxon>Eukaryota</taxon>
        <taxon>Fungi</taxon>
        <taxon>Dikarya</taxon>
        <taxon>Ascomycota</taxon>
        <taxon>Saccharomycotina</taxon>
        <taxon>Dipodascomycetes</taxon>
        <taxon>Dipodascales</taxon>
        <taxon>Trichomonascaceae</taxon>
        <taxon>Sugiyamaella</taxon>
    </lineage>
</organism>
<dbReference type="AlphaFoldDB" id="A0A167ET59"/>
<keyword evidence="6" id="KW-0822">Tryptophan biosynthesis</keyword>
<keyword evidence="12" id="KW-1185">Reference proteome</keyword>
<dbReference type="HAMAP" id="MF_00135">
    <property type="entry name" value="PRAI"/>
    <property type="match status" value="1"/>
</dbReference>
<proteinExistence type="inferred from homology"/>
<evidence type="ECO:0000256" key="3">
    <source>
        <dbReference type="ARBA" id="ARBA00012572"/>
    </source>
</evidence>
<evidence type="ECO:0000256" key="5">
    <source>
        <dbReference type="ARBA" id="ARBA00022605"/>
    </source>
</evidence>
<dbReference type="SUPFAM" id="SSF51366">
    <property type="entry name" value="Ribulose-phoshate binding barrel"/>
    <property type="match status" value="2"/>
</dbReference>
<dbReference type="KEGG" id="slb:AWJ20_2013"/>
<evidence type="ECO:0000256" key="2">
    <source>
        <dbReference type="ARBA" id="ARBA00007571"/>
    </source>
</evidence>
<dbReference type="OrthoDB" id="524799at2759"/>
<accession>A0A167ET59</accession>